<feature type="compositionally biased region" description="Basic and acidic residues" evidence="1">
    <location>
        <begin position="9"/>
        <end position="20"/>
    </location>
</feature>
<name>A0A7J8SZD4_GOSDV</name>
<evidence type="ECO:0000256" key="1">
    <source>
        <dbReference type="SAM" id="MobiDB-lite"/>
    </source>
</evidence>
<sequence length="72" mass="8517">MTSNQRRPKTNEECRDDATTLKRRSRDNVVARRFSMLRRGDVEMTSLLTPLTSMKYNGQGNMNEYIMEMFHV</sequence>
<proteinExistence type="predicted"/>
<feature type="non-terminal residue" evidence="2">
    <location>
        <position position="72"/>
    </location>
</feature>
<dbReference type="AlphaFoldDB" id="A0A7J8SZD4"/>
<keyword evidence="3" id="KW-1185">Reference proteome</keyword>
<comment type="caution">
    <text evidence="2">The sequence shown here is derived from an EMBL/GenBank/DDBJ whole genome shotgun (WGS) entry which is preliminary data.</text>
</comment>
<gene>
    <name evidence="2" type="ORF">Godav_000369</name>
</gene>
<organism evidence="2 3">
    <name type="scientific">Gossypium davidsonii</name>
    <name type="common">Davidson's cotton</name>
    <name type="synonym">Gossypium klotzschianum subsp. davidsonii</name>
    <dbReference type="NCBI Taxonomy" id="34287"/>
    <lineage>
        <taxon>Eukaryota</taxon>
        <taxon>Viridiplantae</taxon>
        <taxon>Streptophyta</taxon>
        <taxon>Embryophyta</taxon>
        <taxon>Tracheophyta</taxon>
        <taxon>Spermatophyta</taxon>
        <taxon>Magnoliopsida</taxon>
        <taxon>eudicotyledons</taxon>
        <taxon>Gunneridae</taxon>
        <taxon>Pentapetalae</taxon>
        <taxon>rosids</taxon>
        <taxon>malvids</taxon>
        <taxon>Malvales</taxon>
        <taxon>Malvaceae</taxon>
        <taxon>Malvoideae</taxon>
        <taxon>Gossypium</taxon>
    </lineage>
</organism>
<evidence type="ECO:0000313" key="2">
    <source>
        <dbReference type="EMBL" id="MBA0631497.1"/>
    </source>
</evidence>
<dbReference type="EMBL" id="JABFAC010000013">
    <property type="protein sequence ID" value="MBA0631497.1"/>
    <property type="molecule type" value="Genomic_DNA"/>
</dbReference>
<reference evidence="2 3" key="1">
    <citation type="journal article" date="2019" name="Genome Biol. Evol.">
        <title>Insights into the evolution of the New World diploid cottons (Gossypium, subgenus Houzingenia) based on genome sequencing.</title>
        <authorList>
            <person name="Grover C.E."/>
            <person name="Arick M.A. 2nd"/>
            <person name="Thrash A."/>
            <person name="Conover J.L."/>
            <person name="Sanders W.S."/>
            <person name="Peterson D.G."/>
            <person name="Frelichowski J.E."/>
            <person name="Scheffler J.A."/>
            <person name="Scheffler B.E."/>
            <person name="Wendel J.F."/>
        </authorList>
    </citation>
    <scope>NUCLEOTIDE SEQUENCE [LARGE SCALE GENOMIC DNA]</scope>
    <source>
        <strain evidence="2">27</strain>
        <tissue evidence="2">Leaf</tissue>
    </source>
</reference>
<evidence type="ECO:0000313" key="3">
    <source>
        <dbReference type="Proteomes" id="UP000593561"/>
    </source>
</evidence>
<dbReference type="Proteomes" id="UP000593561">
    <property type="component" value="Unassembled WGS sequence"/>
</dbReference>
<accession>A0A7J8SZD4</accession>
<protein>
    <submittedName>
        <fullName evidence="2">Uncharacterized protein</fullName>
    </submittedName>
</protein>
<feature type="region of interest" description="Disordered" evidence="1">
    <location>
        <begin position="1"/>
        <end position="20"/>
    </location>
</feature>